<dbReference type="HOGENOM" id="CLU_2160810_0_0_1"/>
<sequence length="111" mass="12480">MTPISTVTKGNISVIEWAPLSSAGELVHNHQMRRWSTFGGATEEAKRLSLILPLDQMESRSTQLKLYQFTLGVYLQWTNDPFRDRVSDSHLLSTTEAGDKHRPNAPSCHGE</sequence>
<dbReference type="InParanoid" id="K1PZQ4"/>
<gene>
    <name evidence="1" type="ORF">CGI_10002887</name>
</gene>
<name>K1PZQ4_MAGGI</name>
<dbReference type="AlphaFoldDB" id="K1PZQ4"/>
<proteinExistence type="predicted"/>
<organism evidence="1">
    <name type="scientific">Magallana gigas</name>
    <name type="common">Pacific oyster</name>
    <name type="synonym">Crassostrea gigas</name>
    <dbReference type="NCBI Taxonomy" id="29159"/>
    <lineage>
        <taxon>Eukaryota</taxon>
        <taxon>Metazoa</taxon>
        <taxon>Spiralia</taxon>
        <taxon>Lophotrochozoa</taxon>
        <taxon>Mollusca</taxon>
        <taxon>Bivalvia</taxon>
        <taxon>Autobranchia</taxon>
        <taxon>Pteriomorphia</taxon>
        <taxon>Ostreida</taxon>
        <taxon>Ostreoidea</taxon>
        <taxon>Ostreidae</taxon>
        <taxon>Magallana</taxon>
    </lineage>
</organism>
<dbReference type="EMBL" id="JH819043">
    <property type="protein sequence ID" value="EKC22040.1"/>
    <property type="molecule type" value="Genomic_DNA"/>
</dbReference>
<protein>
    <submittedName>
        <fullName evidence="1">Uncharacterized protein</fullName>
    </submittedName>
</protein>
<evidence type="ECO:0000313" key="1">
    <source>
        <dbReference type="EMBL" id="EKC22040.1"/>
    </source>
</evidence>
<accession>K1PZQ4</accession>
<reference evidence="1" key="1">
    <citation type="journal article" date="2012" name="Nature">
        <title>The oyster genome reveals stress adaptation and complexity of shell formation.</title>
        <authorList>
            <person name="Zhang G."/>
            <person name="Fang X."/>
            <person name="Guo X."/>
            <person name="Li L."/>
            <person name="Luo R."/>
            <person name="Xu F."/>
            <person name="Yang P."/>
            <person name="Zhang L."/>
            <person name="Wang X."/>
            <person name="Qi H."/>
            <person name="Xiong Z."/>
            <person name="Que H."/>
            <person name="Xie Y."/>
            <person name="Holland P.W."/>
            <person name="Paps J."/>
            <person name="Zhu Y."/>
            <person name="Wu F."/>
            <person name="Chen Y."/>
            <person name="Wang J."/>
            <person name="Peng C."/>
            <person name="Meng J."/>
            <person name="Yang L."/>
            <person name="Liu J."/>
            <person name="Wen B."/>
            <person name="Zhang N."/>
            <person name="Huang Z."/>
            <person name="Zhu Q."/>
            <person name="Feng Y."/>
            <person name="Mount A."/>
            <person name="Hedgecock D."/>
            <person name="Xu Z."/>
            <person name="Liu Y."/>
            <person name="Domazet-Loso T."/>
            <person name="Du Y."/>
            <person name="Sun X."/>
            <person name="Zhang S."/>
            <person name="Liu B."/>
            <person name="Cheng P."/>
            <person name="Jiang X."/>
            <person name="Li J."/>
            <person name="Fan D."/>
            <person name="Wang W."/>
            <person name="Fu W."/>
            <person name="Wang T."/>
            <person name="Wang B."/>
            <person name="Zhang J."/>
            <person name="Peng Z."/>
            <person name="Li Y."/>
            <person name="Li N."/>
            <person name="Wang J."/>
            <person name="Chen M."/>
            <person name="He Y."/>
            <person name="Tan F."/>
            <person name="Song X."/>
            <person name="Zheng Q."/>
            <person name="Huang R."/>
            <person name="Yang H."/>
            <person name="Du X."/>
            <person name="Chen L."/>
            <person name="Yang M."/>
            <person name="Gaffney P.M."/>
            <person name="Wang S."/>
            <person name="Luo L."/>
            <person name="She Z."/>
            <person name="Ming Y."/>
            <person name="Huang W."/>
            <person name="Zhang S."/>
            <person name="Huang B."/>
            <person name="Zhang Y."/>
            <person name="Qu T."/>
            <person name="Ni P."/>
            <person name="Miao G."/>
            <person name="Wang J."/>
            <person name="Wang Q."/>
            <person name="Steinberg C.E."/>
            <person name="Wang H."/>
            <person name="Li N."/>
            <person name="Qian L."/>
            <person name="Zhang G."/>
            <person name="Li Y."/>
            <person name="Yang H."/>
            <person name="Liu X."/>
            <person name="Wang J."/>
            <person name="Yin Y."/>
            <person name="Wang J."/>
        </authorList>
    </citation>
    <scope>NUCLEOTIDE SEQUENCE [LARGE SCALE GENOMIC DNA]</scope>
    <source>
        <strain evidence="1">05x7-T-G4-1.051#20</strain>
    </source>
</reference>